<keyword evidence="2" id="KW-1185">Reference proteome</keyword>
<protein>
    <submittedName>
        <fullName evidence="1">Uncharacterized protein</fullName>
    </submittedName>
</protein>
<dbReference type="Ensembl" id="ENSSMRT00000020050.1">
    <property type="protein sequence ID" value="ENSSMRP00000017130.1"/>
    <property type="gene ID" value="ENSSMRG00000013339.1"/>
</dbReference>
<dbReference type="Proteomes" id="UP000694421">
    <property type="component" value="Unplaced"/>
</dbReference>
<evidence type="ECO:0000313" key="2">
    <source>
        <dbReference type="Proteomes" id="UP000694421"/>
    </source>
</evidence>
<dbReference type="AlphaFoldDB" id="A0A8D0BWQ9"/>
<proteinExistence type="predicted"/>
<reference evidence="1" key="2">
    <citation type="submission" date="2025-09" db="UniProtKB">
        <authorList>
            <consortium name="Ensembl"/>
        </authorList>
    </citation>
    <scope>IDENTIFICATION</scope>
</reference>
<sequence>MSSLKSKAPRSWVTKVGSMLLTLQEKERLFKFLGKKCVTMYSAEDHNALWTRSSLPCKTQFTKDLFYQNI</sequence>
<evidence type="ECO:0000313" key="1">
    <source>
        <dbReference type="Ensembl" id="ENSSMRP00000017130.1"/>
    </source>
</evidence>
<reference evidence="1" key="1">
    <citation type="submission" date="2025-08" db="UniProtKB">
        <authorList>
            <consortium name="Ensembl"/>
        </authorList>
    </citation>
    <scope>IDENTIFICATION</scope>
</reference>
<accession>A0A8D0BWQ9</accession>
<name>A0A8D0BWQ9_SALMN</name>
<organism evidence="1 2">
    <name type="scientific">Salvator merianae</name>
    <name type="common">Argentine black and white tegu</name>
    <name type="synonym">Tupinambis merianae</name>
    <dbReference type="NCBI Taxonomy" id="96440"/>
    <lineage>
        <taxon>Eukaryota</taxon>
        <taxon>Metazoa</taxon>
        <taxon>Chordata</taxon>
        <taxon>Craniata</taxon>
        <taxon>Vertebrata</taxon>
        <taxon>Euteleostomi</taxon>
        <taxon>Lepidosauria</taxon>
        <taxon>Squamata</taxon>
        <taxon>Bifurcata</taxon>
        <taxon>Unidentata</taxon>
        <taxon>Episquamata</taxon>
        <taxon>Laterata</taxon>
        <taxon>Teiioidea</taxon>
        <taxon>Teiidae</taxon>
        <taxon>Salvator</taxon>
    </lineage>
</organism>